<protein>
    <recommendedName>
        <fullName evidence="3">Tautomerase family protein</fullName>
    </recommendedName>
</protein>
<keyword evidence="2" id="KW-1185">Reference proteome</keyword>
<proteinExistence type="predicted"/>
<evidence type="ECO:0000313" key="2">
    <source>
        <dbReference type="Proteomes" id="UP000237440"/>
    </source>
</evidence>
<dbReference type="Proteomes" id="UP000237440">
    <property type="component" value="Unassembled WGS sequence"/>
</dbReference>
<organism evidence="1 2">
    <name type="scientific">Pseudomonas laurylsulfativorans</name>
    <dbReference type="NCBI Taxonomy" id="1943631"/>
    <lineage>
        <taxon>Bacteria</taxon>
        <taxon>Pseudomonadati</taxon>
        <taxon>Pseudomonadota</taxon>
        <taxon>Gammaproteobacteria</taxon>
        <taxon>Pseudomonadales</taxon>
        <taxon>Pseudomonadaceae</taxon>
        <taxon>Pseudomonas</taxon>
    </lineage>
</organism>
<comment type="caution">
    <text evidence="1">The sequence shown here is derived from an EMBL/GenBank/DDBJ whole genome shotgun (WGS) entry which is preliminary data.</text>
</comment>
<dbReference type="PANTHER" id="PTHR38460:SF1">
    <property type="entry name" value="TAUTOMERASE YOLI-RELATED"/>
    <property type="match status" value="1"/>
</dbReference>
<dbReference type="EMBL" id="MUJK01000014">
    <property type="protein sequence ID" value="POF39227.1"/>
    <property type="molecule type" value="Genomic_DNA"/>
</dbReference>
<gene>
    <name evidence="1" type="ORF">B0D71_27385</name>
</gene>
<dbReference type="InterPro" id="IPR037479">
    <property type="entry name" value="Tauto_MSAD"/>
</dbReference>
<dbReference type="InterPro" id="IPR014347">
    <property type="entry name" value="Tautomerase/MIF_sf"/>
</dbReference>
<dbReference type="Gene3D" id="3.30.429.10">
    <property type="entry name" value="Macrophage Migration Inhibitory Factor"/>
    <property type="match status" value="1"/>
</dbReference>
<accession>A0A2S3VH18</accession>
<evidence type="ECO:0008006" key="3">
    <source>
        <dbReference type="Google" id="ProtNLM"/>
    </source>
</evidence>
<dbReference type="Pfam" id="PF14552">
    <property type="entry name" value="Tautomerase_2"/>
    <property type="match status" value="1"/>
</dbReference>
<name>A0A2S3VH18_9PSED</name>
<evidence type="ECO:0000313" key="1">
    <source>
        <dbReference type="EMBL" id="POF39227.1"/>
    </source>
</evidence>
<sequence>MSFPMPIVRVEDPVNRPQGIRREVIETTYRCLKRAFGVSDEELQARYEHYREEDFRAPGDKPEYLQVSITVFKGRTLATKRKLYMELSNSLAELLAIAPSSVLILLDEHDAENWGMQGGVPASEIDFGYSVNV</sequence>
<dbReference type="OrthoDB" id="9804765at2"/>
<dbReference type="AlphaFoldDB" id="A0A2S3VH18"/>
<reference evidence="2" key="1">
    <citation type="submission" date="2017-02" db="EMBL/GenBank/DDBJ databases">
        <authorList>
            <person name="Furmanczyk E.M."/>
        </authorList>
    </citation>
    <scope>NUCLEOTIDE SEQUENCE [LARGE SCALE GENOMIC DNA]</scope>
    <source>
        <strain evidence="2">AP3_22</strain>
    </source>
</reference>
<dbReference type="PANTHER" id="PTHR38460">
    <property type="entry name" value="TAUTOMERASE YOLI-RELATED"/>
    <property type="match status" value="1"/>
</dbReference>
<dbReference type="SUPFAM" id="SSF55331">
    <property type="entry name" value="Tautomerase/MIF"/>
    <property type="match status" value="1"/>
</dbReference>